<dbReference type="SMART" id="SM01213">
    <property type="entry name" value="Flo11"/>
    <property type="match status" value="1"/>
</dbReference>
<sequence length="356" mass="38650">MDITNVNFVQDNLFEITIHVVGSQTIPLKYLHSLKIIGVDGPQGTIQLYGKNENTYLIDDPTDFTSTFKVYGNLKNGCQWWLPNFQIQFEYLQGEAAQYSSTWIWGTSSFDLSTGCNNYDSQGNSQTDFPGFYWTINLPNECSPKYVSSLSKSSSYIETISKSSSSAPIPSSGSFFNSSVFISSSETSFYSQSLTTTSFDSSTYSATLPPSSDFNLVTSSATSNKGWTSSTVLTYTPSDSTSINYLSDYTSSKVSSSPSSKDDIVISSASLISNQTESVTTAQMSSSTITTLDSIDSTIYIPKDSTLSSNSKTLVQSVPTVTATSLYSVSIQVNSGIKRIQSLIGMALVVFLSQLL</sequence>
<evidence type="ECO:0000259" key="1">
    <source>
        <dbReference type="PROSITE" id="PS51824"/>
    </source>
</evidence>
<dbReference type="EMBL" id="PUHR01000307">
    <property type="protein sequence ID" value="KAG0655080.1"/>
    <property type="molecule type" value="Genomic_DNA"/>
</dbReference>
<name>A0A9P7B2L7_MAUEX</name>
<dbReference type="PROSITE" id="PS51824">
    <property type="entry name" value="FLO11"/>
    <property type="match status" value="1"/>
</dbReference>
<proteinExistence type="predicted"/>
<accession>A0A9P7B2L7</accession>
<dbReference type="Proteomes" id="UP000750334">
    <property type="component" value="Unassembled WGS sequence"/>
</dbReference>
<keyword evidence="3" id="KW-1185">Reference proteome</keyword>
<evidence type="ECO:0000313" key="3">
    <source>
        <dbReference type="Proteomes" id="UP000750334"/>
    </source>
</evidence>
<dbReference type="Pfam" id="PF10182">
    <property type="entry name" value="Flo11"/>
    <property type="match status" value="1"/>
</dbReference>
<protein>
    <recommendedName>
        <fullName evidence="1">Flo11 domain-containing protein</fullName>
    </recommendedName>
</protein>
<reference evidence="2 3" key="1">
    <citation type="submission" date="2020-11" db="EMBL/GenBank/DDBJ databases">
        <title>Kefir isolates.</title>
        <authorList>
            <person name="Marcisauskas S."/>
            <person name="Kim Y."/>
            <person name="Blasche S."/>
        </authorList>
    </citation>
    <scope>NUCLEOTIDE SEQUENCE [LARGE SCALE GENOMIC DNA]</scope>
    <source>
        <strain evidence="2 3">OG2</strain>
    </source>
</reference>
<dbReference type="AlphaFoldDB" id="A0A9P7B2L7"/>
<feature type="domain" description="Flo11" evidence="1">
    <location>
        <begin position="1"/>
        <end position="144"/>
    </location>
</feature>
<comment type="caution">
    <text evidence="2">The sequence shown here is derived from an EMBL/GenBank/DDBJ whole genome shotgun (WGS) entry which is preliminary data.</text>
</comment>
<evidence type="ECO:0000313" key="2">
    <source>
        <dbReference type="EMBL" id="KAG0655080.1"/>
    </source>
</evidence>
<gene>
    <name evidence="2" type="ORF">C6P45_003155</name>
</gene>
<organism evidence="2 3">
    <name type="scientific">Maudiozyma exigua</name>
    <name type="common">Yeast</name>
    <name type="synonym">Kazachstania exigua</name>
    <dbReference type="NCBI Taxonomy" id="34358"/>
    <lineage>
        <taxon>Eukaryota</taxon>
        <taxon>Fungi</taxon>
        <taxon>Dikarya</taxon>
        <taxon>Ascomycota</taxon>
        <taxon>Saccharomycotina</taxon>
        <taxon>Saccharomycetes</taxon>
        <taxon>Saccharomycetales</taxon>
        <taxon>Saccharomycetaceae</taxon>
        <taxon>Maudiozyma</taxon>
    </lineage>
</organism>
<dbReference type="InterPro" id="IPR018789">
    <property type="entry name" value="Flo11"/>
</dbReference>
<dbReference type="OrthoDB" id="4070545at2759"/>